<protein>
    <submittedName>
        <fullName evidence="15">Structural maintenance of chromosomes protein 6</fullName>
    </submittedName>
</protein>
<dbReference type="EMBL" id="MU864099">
    <property type="protein sequence ID" value="KAK4194094.1"/>
    <property type="molecule type" value="Genomic_DNA"/>
</dbReference>
<comment type="similarity">
    <text evidence="3">Belongs to the SMC family. SMC6 subfamily.</text>
</comment>
<dbReference type="GO" id="GO:0016887">
    <property type="term" value="F:ATP hydrolysis activity"/>
    <property type="evidence" value="ECO:0007669"/>
    <property type="project" value="InterPro"/>
</dbReference>
<evidence type="ECO:0000256" key="1">
    <source>
        <dbReference type="ARBA" id="ARBA00004123"/>
    </source>
</evidence>
<evidence type="ECO:0000256" key="5">
    <source>
        <dbReference type="ARBA" id="ARBA00022741"/>
    </source>
</evidence>
<dbReference type="GO" id="GO:0030915">
    <property type="term" value="C:Smc5-Smc6 complex"/>
    <property type="evidence" value="ECO:0007669"/>
    <property type="project" value="TreeGrafter"/>
</dbReference>
<feature type="coiled-coil region" evidence="12">
    <location>
        <begin position="354"/>
        <end position="423"/>
    </location>
</feature>
<evidence type="ECO:0000313" key="16">
    <source>
        <dbReference type="Proteomes" id="UP001303160"/>
    </source>
</evidence>
<evidence type="ECO:0000256" key="7">
    <source>
        <dbReference type="ARBA" id="ARBA00022840"/>
    </source>
</evidence>
<keyword evidence="6" id="KW-0227">DNA damage</keyword>
<dbReference type="SUPFAM" id="SSF52540">
    <property type="entry name" value="P-loop containing nucleoside triphosphate hydrolases"/>
    <property type="match status" value="1"/>
</dbReference>
<feature type="coiled-coil region" evidence="12">
    <location>
        <begin position="509"/>
        <end position="543"/>
    </location>
</feature>
<feature type="domain" description="RecF/RecN/SMC N-terminal" evidence="14">
    <location>
        <begin position="120"/>
        <end position="1134"/>
    </location>
</feature>
<keyword evidence="5" id="KW-0547">Nucleotide-binding</keyword>
<dbReference type="InterPro" id="IPR027417">
    <property type="entry name" value="P-loop_NTPase"/>
</dbReference>
<dbReference type="PANTHER" id="PTHR19306:SF6">
    <property type="entry name" value="STRUCTURAL MAINTENANCE OF CHROMOSOMES PROTEIN 6"/>
    <property type="match status" value="1"/>
</dbReference>
<accession>A0AAN7APA7</accession>
<proteinExistence type="inferred from homology"/>
<evidence type="ECO:0000256" key="13">
    <source>
        <dbReference type="SAM" id="MobiDB-lite"/>
    </source>
</evidence>
<dbReference type="GO" id="GO:0003684">
    <property type="term" value="F:damaged DNA binding"/>
    <property type="evidence" value="ECO:0007669"/>
    <property type="project" value="TreeGrafter"/>
</dbReference>
<evidence type="ECO:0000256" key="9">
    <source>
        <dbReference type="ARBA" id="ARBA00023172"/>
    </source>
</evidence>
<comment type="caution">
    <text evidence="15">The sequence shown here is derived from an EMBL/GenBank/DDBJ whole genome shotgun (WGS) entry which is preliminary data.</text>
</comment>
<comment type="subcellular location">
    <subcellularLocation>
        <location evidence="2">Chromosome</location>
    </subcellularLocation>
    <subcellularLocation>
        <location evidence="1">Nucleus</location>
    </subcellularLocation>
</comment>
<evidence type="ECO:0000256" key="10">
    <source>
        <dbReference type="ARBA" id="ARBA00023204"/>
    </source>
</evidence>
<dbReference type="GO" id="GO:0000724">
    <property type="term" value="P:double-strand break repair via homologous recombination"/>
    <property type="evidence" value="ECO:0007669"/>
    <property type="project" value="TreeGrafter"/>
</dbReference>
<sequence>MPSRTINNLSAESSRKRNYHDEDDEEEDSPPRPHQNGESRKRVRLSDERDETPAADHDDEADYRRPASPDTPPRTQYELMRDNGFEHLQNELADDQKATQRLRSRPNLLGENVVAENGILESITCINFMCHTKLHCDLGPLLNFIVGENGSGKSAILTAITLCLGGKASSTNRGGSLKAFIKEGTEKAVLIVKIKNQGVDAFKYHIYGDSIIVERHFSRTGSSGFKIKTATGAIHSTKKQEVEEIVEYYALQVDNPLNVLSQDNARQFLNASTKAQKYKFFIEGVQLQQLDNDYKLIAESLGQMEAKVPDQEKRVELAKAERVKADRLLETLDGERVMRDKINNMRLKLAWSRVDTCEKRLAVKQANLAEVNRKLVPVEEIMNQKSEEFAQADAEVTTATAKLERVKEEEPELKGKVDEAKAHFDLLVKELTKVQAEEREAHTNWKTMNDQVKNFERKIADEERSLQQAHGGAQAQKMKERGAAEARAEEIRQKIEDNKKLIPQITNQVESSSEALKQVKDQITRKQRDIGKVEKDIEDIQKNAGSPLDGYDPKMPRFLKAINEDNRFQQKPIGPLGTLIHLHKPEWGGILESFFGNNLNGFIVFSKSDANILANIMKRCGLNANGSPIFVGQRNPLNLAGKEPDASFDTILRILKIDNQAVRDTLVINNLIEQVLLIPKRTKAQDVMFEAAPPRNVKMCLCFVDKRHEKTIGYRLTNNGSTYQTNPIVVRDQKRLKTESGSQIAFLKESLSKLQSDLQALGLEYRRAQQENSRCKAELAKAQKEGNNLKSQLDQTVEDITRIEIALDEWDGTDARLQSLREQLAQAQEQKAHHGEQVTGLVLAKDKKNVETEEARKKYKAEKLQLKDSEARVRKAEEKLKSATANRQILLREKNESTAKCNTLKEEQKEVEESIEREHARIAKETKDASKVCAERVHLLEGESEQSVDKTYYALRDRYDKLIENRKMDEQQVHTLVAKARETYTRAVNTLNSMKELNDRLRQTLSQRLDKWRKFQRYISSQSRANFIYLLSERGFRGKLLLDHQRRALDLQVEPDKTEKRANGRSTKTLSGGEKSFASICLLLAIWEAMGSPLRCLDEFDVFMDNVNRAISTNMLITAARRSVNRQYIFITPNAIEGSNALEADVKLIRLVDPRQRQLTSM</sequence>
<feature type="compositionally biased region" description="Basic and acidic residues" evidence="13">
    <location>
        <begin position="29"/>
        <end position="67"/>
    </location>
</feature>
<organism evidence="15 16">
    <name type="scientific">Triangularia verruculosa</name>
    <dbReference type="NCBI Taxonomy" id="2587418"/>
    <lineage>
        <taxon>Eukaryota</taxon>
        <taxon>Fungi</taxon>
        <taxon>Dikarya</taxon>
        <taxon>Ascomycota</taxon>
        <taxon>Pezizomycotina</taxon>
        <taxon>Sordariomycetes</taxon>
        <taxon>Sordariomycetidae</taxon>
        <taxon>Sordariales</taxon>
        <taxon>Podosporaceae</taxon>
        <taxon>Triangularia</taxon>
    </lineage>
</organism>
<keyword evidence="16" id="KW-1185">Reference proteome</keyword>
<evidence type="ECO:0000256" key="11">
    <source>
        <dbReference type="ARBA" id="ARBA00023242"/>
    </source>
</evidence>
<keyword evidence="11" id="KW-0539">Nucleus</keyword>
<evidence type="ECO:0000259" key="14">
    <source>
        <dbReference type="Pfam" id="PF02463"/>
    </source>
</evidence>
<feature type="compositionally biased region" description="Polar residues" evidence="13">
    <location>
        <begin position="1"/>
        <end position="12"/>
    </location>
</feature>
<gene>
    <name evidence="15" type="ORF">QBC40DRAFT_260344</name>
</gene>
<dbReference type="Pfam" id="PF02463">
    <property type="entry name" value="SMC_N"/>
    <property type="match status" value="1"/>
</dbReference>
<evidence type="ECO:0000313" key="15">
    <source>
        <dbReference type="EMBL" id="KAK4194094.1"/>
    </source>
</evidence>
<feature type="compositionally biased region" description="Basic and acidic residues" evidence="13">
    <location>
        <begin position="477"/>
        <end position="488"/>
    </location>
</feature>
<keyword evidence="8 12" id="KW-0175">Coiled coil</keyword>
<reference evidence="15" key="1">
    <citation type="journal article" date="2023" name="Mol. Phylogenet. Evol.">
        <title>Genome-scale phylogeny and comparative genomics of the fungal order Sordariales.</title>
        <authorList>
            <person name="Hensen N."/>
            <person name="Bonometti L."/>
            <person name="Westerberg I."/>
            <person name="Brannstrom I.O."/>
            <person name="Guillou S."/>
            <person name="Cros-Aarteil S."/>
            <person name="Calhoun S."/>
            <person name="Haridas S."/>
            <person name="Kuo A."/>
            <person name="Mondo S."/>
            <person name="Pangilinan J."/>
            <person name="Riley R."/>
            <person name="LaButti K."/>
            <person name="Andreopoulos B."/>
            <person name="Lipzen A."/>
            <person name="Chen C."/>
            <person name="Yan M."/>
            <person name="Daum C."/>
            <person name="Ng V."/>
            <person name="Clum A."/>
            <person name="Steindorff A."/>
            <person name="Ohm R.A."/>
            <person name="Martin F."/>
            <person name="Silar P."/>
            <person name="Natvig D.O."/>
            <person name="Lalanne C."/>
            <person name="Gautier V."/>
            <person name="Ament-Velasquez S.L."/>
            <person name="Kruys A."/>
            <person name="Hutchinson M.I."/>
            <person name="Powell A.J."/>
            <person name="Barry K."/>
            <person name="Miller A.N."/>
            <person name="Grigoriev I.V."/>
            <person name="Debuchy R."/>
            <person name="Gladieux P."/>
            <person name="Hiltunen Thoren M."/>
            <person name="Johannesson H."/>
        </authorList>
    </citation>
    <scope>NUCLEOTIDE SEQUENCE</scope>
    <source>
        <strain evidence="15">CBS 315.58</strain>
    </source>
</reference>
<feature type="region of interest" description="Disordered" evidence="13">
    <location>
        <begin position="464"/>
        <end position="488"/>
    </location>
</feature>
<feature type="coiled-coil region" evidence="12">
    <location>
        <begin position="744"/>
        <end position="921"/>
    </location>
</feature>
<evidence type="ECO:0000256" key="4">
    <source>
        <dbReference type="ARBA" id="ARBA00022454"/>
    </source>
</evidence>
<dbReference type="Proteomes" id="UP001303160">
    <property type="component" value="Unassembled WGS sequence"/>
</dbReference>
<reference evidence="15" key="2">
    <citation type="submission" date="2023-05" db="EMBL/GenBank/DDBJ databases">
        <authorList>
            <consortium name="Lawrence Berkeley National Laboratory"/>
            <person name="Steindorff A."/>
            <person name="Hensen N."/>
            <person name="Bonometti L."/>
            <person name="Westerberg I."/>
            <person name="Brannstrom I.O."/>
            <person name="Guillou S."/>
            <person name="Cros-Aarteil S."/>
            <person name="Calhoun S."/>
            <person name="Haridas S."/>
            <person name="Kuo A."/>
            <person name="Mondo S."/>
            <person name="Pangilinan J."/>
            <person name="Riley R."/>
            <person name="Labutti K."/>
            <person name="Andreopoulos B."/>
            <person name="Lipzen A."/>
            <person name="Chen C."/>
            <person name="Yanf M."/>
            <person name="Daum C."/>
            <person name="Ng V."/>
            <person name="Clum A."/>
            <person name="Ohm R."/>
            <person name="Martin F."/>
            <person name="Silar P."/>
            <person name="Natvig D."/>
            <person name="Lalanne C."/>
            <person name="Gautier V."/>
            <person name="Ament-Velasquez S.L."/>
            <person name="Kruys A."/>
            <person name="Hutchinson M.I."/>
            <person name="Powell A.J."/>
            <person name="Barry K."/>
            <person name="Miller A.N."/>
            <person name="Grigoriev I.V."/>
            <person name="Debuchy R."/>
            <person name="Gladieux P."/>
            <person name="Thoren M.H."/>
            <person name="Johannesson H."/>
        </authorList>
    </citation>
    <scope>NUCLEOTIDE SEQUENCE</scope>
    <source>
        <strain evidence="15">CBS 315.58</strain>
    </source>
</reference>
<evidence type="ECO:0000256" key="12">
    <source>
        <dbReference type="SAM" id="Coils"/>
    </source>
</evidence>
<keyword evidence="9" id="KW-0233">DNA recombination</keyword>
<evidence type="ECO:0000256" key="8">
    <source>
        <dbReference type="ARBA" id="ARBA00023054"/>
    </source>
</evidence>
<keyword evidence="10" id="KW-0234">DNA repair</keyword>
<keyword evidence="4" id="KW-0158">Chromosome</keyword>
<name>A0AAN7APA7_9PEZI</name>
<dbReference type="GO" id="GO:0035861">
    <property type="term" value="C:site of double-strand break"/>
    <property type="evidence" value="ECO:0007669"/>
    <property type="project" value="TreeGrafter"/>
</dbReference>
<dbReference type="InterPro" id="IPR003395">
    <property type="entry name" value="RecF/RecN/SMC_N"/>
</dbReference>
<evidence type="ECO:0000256" key="3">
    <source>
        <dbReference type="ARBA" id="ARBA00006793"/>
    </source>
</evidence>
<evidence type="ECO:0000256" key="2">
    <source>
        <dbReference type="ARBA" id="ARBA00004286"/>
    </source>
</evidence>
<dbReference type="PANTHER" id="PTHR19306">
    <property type="entry name" value="STRUCTURAL MAINTENANCE OF CHROMOSOMES 5,6 SMC5, SMC6"/>
    <property type="match status" value="1"/>
</dbReference>
<dbReference type="GO" id="GO:0005634">
    <property type="term" value="C:nucleus"/>
    <property type="evidence" value="ECO:0007669"/>
    <property type="project" value="UniProtKB-SubCell"/>
</dbReference>
<evidence type="ECO:0000256" key="6">
    <source>
        <dbReference type="ARBA" id="ARBA00022763"/>
    </source>
</evidence>
<dbReference type="AlphaFoldDB" id="A0AAN7APA7"/>
<feature type="region of interest" description="Disordered" evidence="13">
    <location>
        <begin position="1"/>
        <end position="77"/>
    </location>
</feature>
<dbReference type="Gene3D" id="3.40.50.300">
    <property type="entry name" value="P-loop containing nucleotide triphosphate hydrolases"/>
    <property type="match status" value="2"/>
</dbReference>
<keyword evidence="7" id="KW-0067">ATP-binding</keyword>
<dbReference type="GO" id="GO:0005524">
    <property type="term" value="F:ATP binding"/>
    <property type="evidence" value="ECO:0007669"/>
    <property type="project" value="UniProtKB-KW"/>
</dbReference>
<dbReference type="GO" id="GO:0003697">
    <property type="term" value="F:single-stranded DNA binding"/>
    <property type="evidence" value="ECO:0007669"/>
    <property type="project" value="TreeGrafter"/>
</dbReference>